<keyword evidence="10" id="KW-1185">Reference proteome</keyword>
<dbReference type="InterPro" id="IPR001179">
    <property type="entry name" value="PPIase_FKBP_dom"/>
</dbReference>
<feature type="chain" id="PRO_5046785903" description="Peptidyl-prolyl cis-trans isomerase" evidence="7">
    <location>
        <begin position="21"/>
        <end position="267"/>
    </location>
</feature>
<dbReference type="SUPFAM" id="SSF54534">
    <property type="entry name" value="FKBP-like"/>
    <property type="match status" value="1"/>
</dbReference>
<feature type="domain" description="PPIase FKBP-type" evidence="8">
    <location>
        <begin position="56"/>
        <end position="137"/>
    </location>
</feature>
<evidence type="ECO:0000256" key="6">
    <source>
        <dbReference type="RuleBase" id="RU003915"/>
    </source>
</evidence>
<comment type="similarity">
    <text evidence="2 6">Belongs to the FKBP-type PPIase family.</text>
</comment>
<evidence type="ECO:0000256" key="1">
    <source>
        <dbReference type="ARBA" id="ARBA00000971"/>
    </source>
</evidence>
<evidence type="ECO:0000256" key="3">
    <source>
        <dbReference type="ARBA" id="ARBA00023110"/>
    </source>
</evidence>
<sequence>MKSIHIIAMLAILFICSCNTKPKATNEIALGDTLTTKSGLQYIYLKKGEGRKIETGSAVGTYLSLKVQDSVVWNTNELPDSLFTYVANYSRLIKGFTEITMLLREGDEVIAILPDSLAYGAKGAGDIIPPFATIVYDQFKVISVEEPKLFLSDTLLAILKAEDAEKSIAKYKEITNGLDSTKYHTDTEQLFRIHDVLSKEEKHQLAFDFIFPMAELTDNSRLKYKAAMSLEALGKVNQAKDILQKLLVKAPDNQQIKMKLKELSKKK</sequence>
<keyword evidence="7" id="KW-0732">Signal</keyword>
<feature type="signal peptide" evidence="7">
    <location>
        <begin position="1"/>
        <end position="20"/>
    </location>
</feature>
<dbReference type="EC" id="5.2.1.8" evidence="6"/>
<dbReference type="InterPro" id="IPR011990">
    <property type="entry name" value="TPR-like_helical_dom_sf"/>
</dbReference>
<evidence type="ECO:0000313" key="10">
    <source>
        <dbReference type="Proteomes" id="UP001528920"/>
    </source>
</evidence>
<dbReference type="Gene3D" id="3.10.50.40">
    <property type="match status" value="1"/>
</dbReference>
<keyword evidence="3 5" id="KW-0697">Rotamase</keyword>
<evidence type="ECO:0000256" key="7">
    <source>
        <dbReference type="SAM" id="SignalP"/>
    </source>
</evidence>
<accession>A0ABT5VNP3</accession>
<dbReference type="Pfam" id="PF00254">
    <property type="entry name" value="FKBP_C"/>
    <property type="match status" value="1"/>
</dbReference>
<dbReference type="PANTHER" id="PTHR43811:SF19">
    <property type="entry name" value="39 KDA FK506-BINDING NUCLEAR PROTEIN"/>
    <property type="match status" value="1"/>
</dbReference>
<dbReference type="InterPro" id="IPR046357">
    <property type="entry name" value="PPIase_dom_sf"/>
</dbReference>
<protein>
    <recommendedName>
        <fullName evidence="6">Peptidyl-prolyl cis-trans isomerase</fullName>
        <ecNumber evidence="6">5.2.1.8</ecNumber>
    </recommendedName>
</protein>
<evidence type="ECO:0000256" key="2">
    <source>
        <dbReference type="ARBA" id="ARBA00006577"/>
    </source>
</evidence>
<dbReference type="RefSeq" id="WP_275108392.1">
    <property type="nucleotide sequence ID" value="NZ_JAKJSC010000001.1"/>
</dbReference>
<evidence type="ECO:0000259" key="8">
    <source>
        <dbReference type="PROSITE" id="PS50059"/>
    </source>
</evidence>
<gene>
    <name evidence="9" type="ORF">L3049_03460</name>
</gene>
<proteinExistence type="inferred from homology"/>
<evidence type="ECO:0000256" key="4">
    <source>
        <dbReference type="ARBA" id="ARBA00023235"/>
    </source>
</evidence>
<keyword evidence="4 5" id="KW-0413">Isomerase</keyword>
<name>A0ABT5VNP3_9BACT</name>
<comment type="caution">
    <text evidence="9">The sequence shown here is derived from an EMBL/GenBank/DDBJ whole genome shotgun (WGS) entry which is preliminary data.</text>
</comment>
<dbReference type="PROSITE" id="PS51257">
    <property type="entry name" value="PROKAR_LIPOPROTEIN"/>
    <property type="match status" value="1"/>
</dbReference>
<dbReference type="GO" id="GO:0003755">
    <property type="term" value="F:peptidyl-prolyl cis-trans isomerase activity"/>
    <property type="evidence" value="ECO:0007669"/>
    <property type="project" value="UniProtKB-EC"/>
</dbReference>
<dbReference type="Proteomes" id="UP001528920">
    <property type="component" value="Unassembled WGS sequence"/>
</dbReference>
<reference evidence="9 10" key="1">
    <citation type="submission" date="2022-01" db="EMBL/GenBank/DDBJ databases">
        <title>Labilibaculum sp. nov, a marine bacterium isolated from Antarctica.</title>
        <authorList>
            <person name="Dai W."/>
        </authorList>
    </citation>
    <scope>NUCLEOTIDE SEQUENCE [LARGE SCALE GENOMIC DNA]</scope>
    <source>
        <strain evidence="9 10">DW002</strain>
    </source>
</reference>
<dbReference type="SUPFAM" id="SSF48452">
    <property type="entry name" value="TPR-like"/>
    <property type="match status" value="1"/>
</dbReference>
<evidence type="ECO:0000256" key="5">
    <source>
        <dbReference type="PROSITE-ProRule" id="PRU00277"/>
    </source>
</evidence>
<dbReference type="EMBL" id="JAKJSC010000001">
    <property type="protein sequence ID" value="MDE5417054.1"/>
    <property type="molecule type" value="Genomic_DNA"/>
</dbReference>
<comment type="catalytic activity">
    <reaction evidence="1 5 6">
        <text>[protein]-peptidylproline (omega=180) = [protein]-peptidylproline (omega=0)</text>
        <dbReference type="Rhea" id="RHEA:16237"/>
        <dbReference type="Rhea" id="RHEA-COMP:10747"/>
        <dbReference type="Rhea" id="RHEA-COMP:10748"/>
        <dbReference type="ChEBI" id="CHEBI:83833"/>
        <dbReference type="ChEBI" id="CHEBI:83834"/>
        <dbReference type="EC" id="5.2.1.8"/>
    </reaction>
</comment>
<dbReference type="PANTHER" id="PTHR43811">
    <property type="entry name" value="FKBP-TYPE PEPTIDYL-PROLYL CIS-TRANS ISOMERASE FKPA"/>
    <property type="match status" value="1"/>
</dbReference>
<evidence type="ECO:0000313" key="9">
    <source>
        <dbReference type="EMBL" id="MDE5417054.1"/>
    </source>
</evidence>
<organism evidence="9 10">
    <name type="scientific">Paralabilibaculum antarcticum</name>
    <dbReference type="NCBI Taxonomy" id="2912572"/>
    <lineage>
        <taxon>Bacteria</taxon>
        <taxon>Pseudomonadati</taxon>
        <taxon>Bacteroidota</taxon>
        <taxon>Bacteroidia</taxon>
        <taxon>Marinilabiliales</taxon>
        <taxon>Marinifilaceae</taxon>
        <taxon>Paralabilibaculum</taxon>
    </lineage>
</organism>
<dbReference type="PROSITE" id="PS50059">
    <property type="entry name" value="FKBP_PPIASE"/>
    <property type="match status" value="1"/>
</dbReference>